<evidence type="ECO:0000313" key="2">
    <source>
        <dbReference type="Proteomes" id="UP001634393"/>
    </source>
</evidence>
<proteinExistence type="predicted"/>
<sequence>MDALVIGNVQNKRGAFHKFSIPSWIIMATLELAEIQLGFGQRWVWCGSIYNFLGLAHC</sequence>
<gene>
    <name evidence="1" type="ORF">ACJIZ3_001926</name>
</gene>
<organism evidence="1 2">
    <name type="scientific">Penstemon smallii</name>
    <dbReference type="NCBI Taxonomy" id="265156"/>
    <lineage>
        <taxon>Eukaryota</taxon>
        <taxon>Viridiplantae</taxon>
        <taxon>Streptophyta</taxon>
        <taxon>Embryophyta</taxon>
        <taxon>Tracheophyta</taxon>
        <taxon>Spermatophyta</taxon>
        <taxon>Magnoliopsida</taxon>
        <taxon>eudicotyledons</taxon>
        <taxon>Gunneridae</taxon>
        <taxon>Pentapetalae</taxon>
        <taxon>asterids</taxon>
        <taxon>lamiids</taxon>
        <taxon>Lamiales</taxon>
        <taxon>Plantaginaceae</taxon>
        <taxon>Cheloneae</taxon>
        <taxon>Penstemon</taxon>
    </lineage>
</organism>
<dbReference type="Proteomes" id="UP001634393">
    <property type="component" value="Unassembled WGS sequence"/>
</dbReference>
<dbReference type="AlphaFoldDB" id="A0ABD3U7I4"/>
<dbReference type="EMBL" id="JBJXBP010000002">
    <property type="protein sequence ID" value="KAL3844523.1"/>
    <property type="molecule type" value="Genomic_DNA"/>
</dbReference>
<reference evidence="1 2" key="1">
    <citation type="submission" date="2024-12" db="EMBL/GenBank/DDBJ databases">
        <title>The unique morphological basis and parallel evolutionary history of personate flowers in Penstemon.</title>
        <authorList>
            <person name="Depatie T.H."/>
            <person name="Wessinger C.A."/>
        </authorList>
    </citation>
    <scope>NUCLEOTIDE SEQUENCE [LARGE SCALE GENOMIC DNA]</scope>
    <source>
        <strain evidence="1">WTNN_2</strain>
        <tissue evidence="1">Leaf</tissue>
    </source>
</reference>
<accession>A0ABD3U7I4</accession>
<protein>
    <submittedName>
        <fullName evidence="1">Uncharacterized protein</fullName>
    </submittedName>
</protein>
<name>A0ABD3U7I4_9LAMI</name>
<evidence type="ECO:0000313" key="1">
    <source>
        <dbReference type="EMBL" id="KAL3844523.1"/>
    </source>
</evidence>
<keyword evidence="2" id="KW-1185">Reference proteome</keyword>
<comment type="caution">
    <text evidence="1">The sequence shown here is derived from an EMBL/GenBank/DDBJ whole genome shotgun (WGS) entry which is preliminary data.</text>
</comment>